<dbReference type="Proteomes" id="UP000051036">
    <property type="component" value="Unassembled WGS sequence"/>
</dbReference>
<evidence type="ECO:0000256" key="1">
    <source>
        <dbReference type="SAM" id="Phobius"/>
    </source>
</evidence>
<dbReference type="STRING" id="1423763.FC46_GL001525"/>
<dbReference type="CDD" id="cd02549">
    <property type="entry name" value="Peptidase_C39A"/>
    <property type="match status" value="1"/>
</dbReference>
<dbReference type="InterPro" id="IPR039564">
    <property type="entry name" value="Peptidase_C39-like"/>
</dbReference>
<proteinExistence type="predicted"/>
<dbReference type="PANTHER" id="PTHR37806:SF1">
    <property type="entry name" value="PEPTIDASE C39-LIKE DOMAIN-CONTAINING PROTEIN"/>
    <property type="match status" value="1"/>
</dbReference>
<name>A0A0R1UI86_9LACO</name>
<protein>
    <recommendedName>
        <fullName evidence="2">Peptidase C39-like domain-containing protein</fullName>
    </recommendedName>
</protein>
<evidence type="ECO:0000259" key="2">
    <source>
        <dbReference type="Pfam" id="PF13529"/>
    </source>
</evidence>
<dbReference type="Pfam" id="PF13529">
    <property type="entry name" value="Peptidase_C39_2"/>
    <property type="match status" value="1"/>
</dbReference>
<accession>A0A0R1UI86</accession>
<sequence>MEEFFWFIWGKHVLILYMNTESRMQLRKNKRSMRWRLIGIAALALVLLAVVFWRFFPKPIKEEQQLNVPIMNQMPDLPNGCEVTSLAMLLNYYGIKVTKDELASNIAHVSSYSEDGQYRGNPHQGFVGYMGQANAGWCVYNEPLYNVARKYTNRIQNATGDDFDQIINLVSDGHPVMIITTLKFNRVNDMQTWNTKQGKVNVTPSSHACVITGYNEKKKIVYVNDSYGYKNRAVSWSGIEASYNQQGKQALYVE</sequence>
<dbReference type="PANTHER" id="PTHR37806">
    <property type="entry name" value="LMO0724 PROTEIN"/>
    <property type="match status" value="1"/>
</dbReference>
<keyword evidence="1" id="KW-0812">Transmembrane</keyword>
<dbReference type="InterPro" id="IPR039563">
    <property type="entry name" value="Peptidase_C39_single_dom"/>
</dbReference>
<keyword evidence="1" id="KW-0472">Membrane</keyword>
<organism evidence="3 4">
    <name type="scientific">Lactobacillus kalixensis DSM 16043</name>
    <dbReference type="NCBI Taxonomy" id="1423763"/>
    <lineage>
        <taxon>Bacteria</taxon>
        <taxon>Bacillati</taxon>
        <taxon>Bacillota</taxon>
        <taxon>Bacilli</taxon>
        <taxon>Lactobacillales</taxon>
        <taxon>Lactobacillaceae</taxon>
        <taxon>Lactobacillus</taxon>
    </lineage>
</organism>
<dbReference type="EMBL" id="AZFM01000005">
    <property type="protein sequence ID" value="KRL90915.1"/>
    <property type="molecule type" value="Genomic_DNA"/>
</dbReference>
<keyword evidence="1" id="KW-1133">Transmembrane helix</keyword>
<comment type="caution">
    <text evidence="3">The sequence shown here is derived from an EMBL/GenBank/DDBJ whole genome shotgun (WGS) entry which is preliminary data.</text>
</comment>
<dbReference type="AlphaFoldDB" id="A0A0R1UI86"/>
<evidence type="ECO:0000313" key="3">
    <source>
        <dbReference type="EMBL" id="KRL90915.1"/>
    </source>
</evidence>
<evidence type="ECO:0000313" key="4">
    <source>
        <dbReference type="Proteomes" id="UP000051036"/>
    </source>
</evidence>
<dbReference type="PATRIC" id="fig|1423763.3.peg.1549"/>
<feature type="transmembrane region" description="Helical" evidence="1">
    <location>
        <begin position="37"/>
        <end position="56"/>
    </location>
</feature>
<gene>
    <name evidence="3" type="ORF">FC46_GL001525</name>
</gene>
<dbReference type="Gene3D" id="3.90.70.10">
    <property type="entry name" value="Cysteine proteinases"/>
    <property type="match status" value="1"/>
</dbReference>
<reference evidence="3 4" key="1">
    <citation type="journal article" date="2015" name="Genome Announc.">
        <title>Expanding the biotechnology potential of lactobacilli through comparative genomics of 213 strains and associated genera.</title>
        <authorList>
            <person name="Sun Z."/>
            <person name="Harris H.M."/>
            <person name="McCann A."/>
            <person name="Guo C."/>
            <person name="Argimon S."/>
            <person name="Zhang W."/>
            <person name="Yang X."/>
            <person name="Jeffery I.B."/>
            <person name="Cooney J.C."/>
            <person name="Kagawa T.F."/>
            <person name="Liu W."/>
            <person name="Song Y."/>
            <person name="Salvetti E."/>
            <person name="Wrobel A."/>
            <person name="Rasinkangas P."/>
            <person name="Parkhill J."/>
            <person name="Rea M.C."/>
            <person name="O'Sullivan O."/>
            <person name="Ritari J."/>
            <person name="Douillard F.P."/>
            <person name="Paul Ross R."/>
            <person name="Yang R."/>
            <person name="Briner A.E."/>
            <person name="Felis G.E."/>
            <person name="de Vos W.M."/>
            <person name="Barrangou R."/>
            <person name="Klaenhammer T.R."/>
            <person name="Caufield P.W."/>
            <person name="Cui Y."/>
            <person name="Zhang H."/>
            <person name="O'Toole P.W."/>
        </authorList>
    </citation>
    <scope>NUCLEOTIDE SEQUENCE [LARGE SCALE GENOMIC DNA]</scope>
    <source>
        <strain evidence="3 4">DSM 16043</strain>
    </source>
</reference>
<feature type="domain" description="Peptidase C39-like" evidence="2">
    <location>
        <begin position="66"/>
        <end position="227"/>
    </location>
</feature>
<keyword evidence="4" id="KW-1185">Reference proteome</keyword>